<dbReference type="eggNOG" id="COG1309">
    <property type="taxonomic scope" value="Bacteria"/>
</dbReference>
<dbReference type="Proteomes" id="UP000035034">
    <property type="component" value="Unassembled WGS sequence"/>
</dbReference>
<accession>H0R0A8</accession>
<dbReference type="InterPro" id="IPR054156">
    <property type="entry name" value="YxaF_TetR_C"/>
</dbReference>
<keyword evidence="1" id="KW-0805">Transcription regulation</keyword>
<dbReference type="InterPro" id="IPR009057">
    <property type="entry name" value="Homeodomain-like_sf"/>
</dbReference>
<proteinExistence type="predicted"/>
<dbReference type="GO" id="GO:0003677">
    <property type="term" value="F:DNA binding"/>
    <property type="evidence" value="ECO:0007669"/>
    <property type="project" value="UniProtKB-KW"/>
</dbReference>
<dbReference type="EMBL" id="BAEH01000055">
    <property type="protein sequence ID" value="GAB18509.1"/>
    <property type="molecule type" value="Genomic_DNA"/>
</dbReference>
<dbReference type="Pfam" id="PF21993">
    <property type="entry name" value="TetR_C_13_2"/>
    <property type="match status" value="1"/>
</dbReference>
<feature type="domain" description="HTH tetR-type" evidence="4">
    <location>
        <begin position="2"/>
        <end position="38"/>
    </location>
</feature>
<evidence type="ECO:0000256" key="1">
    <source>
        <dbReference type="ARBA" id="ARBA00023015"/>
    </source>
</evidence>
<evidence type="ECO:0000256" key="3">
    <source>
        <dbReference type="ARBA" id="ARBA00023163"/>
    </source>
</evidence>
<name>H0R0A8_9ACTN</name>
<evidence type="ECO:0000259" key="4">
    <source>
        <dbReference type="Pfam" id="PF00440"/>
    </source>
</evidence>
<evidence type="ECO:0000256" key="2">
    <source>
        <dbReference type="ARBA" id="ARBA00023125"/>
    </source>
</evidence>
<dbReference type="Gene3D" id="1.10.357.10">
    <property type="entry name" value="Tetracycline Repressor, domain 2"/>
    <property type="match status" value="1"/>
</dbReference>
<keyword evidence="3" id="KW-0804">Transcription</keyword>
<gene>
    <name evidence="6" type="ORF">GOEFS_055_00220</name>
</gene>
<dbReference type="SUPFAM" id="SSF46689">
    <property type="entry name" value="Homeodomain-like"/>
    <property type="match status" value="1"/>
</dbReference>
<dbReference type="AlphaFoldDB" id="H0R0A8"/>
<keyword evidence="7" id="KW-1185">Reference proteome</keyword>
<evidence type="ECO:0000259" key="5">
    <source>
        <dbReference type="Pfam" id="PF21993"/>
    </source>
</evidence>
<sequence>MFRAKGVTGTGTLEIISAAGAPRGSMYHHFPGGKSQLTVEALRFESARVSADLQNLIDTGSDASTILVSFTEALATSLEISEFRLGCPVTTAALELSSEDPEVRAVCAEAYRTWQSMIEALLLQRSSKSDQAAAAADAELILATIEGGLLLARAYQDTNTLRRLVGNLCRILER</sequence>
<dbReference type="PANTHER" id="PTHR47506">
    <property type="entry name" value="TRANSCRIPTIONAL REGULATORY PROTEIN"/>
    <property type="match status" value="1"/>
</dbReference>
<dbReference type="InterPro" id="IPR036271">
    <property type="entry name" value="Tet_transcr_reg_TetR-rel_C_sf"/>
</dbReference>
<keyword evidence="2" id="KW-0238">DNA-binding</keyword>
<comment type="caution">
    <text evidence="6">The sequence shown here is derived from an EMBL/GenBank/DDBJ whole genome shotgun (WGS) entry which is preliminary data.</text>
</comment>
<dbReference type="PANTHER" id="PTHR47506:SF3">
    <property type="entry name" value="HTH-TYPE TRANSCRIPTIONAL REGULATOR LMRA"/>
    <property type="match status" value="1"/>
</dbReference>
<dbReference type="InterPro" id="IPR001647">
    <property type="entry name" value="HTH_TetR"/>
</dbReference>
<feature type="domain" description="Transcriptional regulator LmrA/YxaF-like C-terminal" evidence="5">
    <location>
        <begin position="67"/>
        <end position="163"/>
    </location>
</feature>
<dbReference type="STRING" id="1077974.GOEFS_055_00220"/>
<organism evidence="6 7">
    <name type="scientific">Gordonia effusa NBRC 100432</name>
    <dbReference type="NCBI Taxonomy" id="1077974"/>
    <lineage>
        <taxon>Bacteria</taxon>
        <taxon>Bacillati</taxon>
        <taxon>Actinomycetota</taxon>
        <taxon>Actinomycetes</taxon>
        <taxon>Mycobacteriales</taxon>
        <taxon>Gordoniaceae</taxon>
        <taxon>Gordonia</taxon>
    </lineage>
</organism>
<dbReference type="SUPFAM" id="SSF48498">
    <property type="entry name" value="Tetracyclin repressor-like, C-terminal domain"/>
    <property type="match status" value="1"/>
</dbReference>
<reference evidence="6 7" key="1">
    <citation type="submission" date="2011-12" db="EMBL/GenBank/DDBJ databases">
        <title>Whole genome shotgun sequence of Gordonia effusa NBRC 100432.</title>
        <authorList>
            <person name="Yoshida I."/>
            <person name="Takarada H."/>
            <person name="Hosoyama A."/>
            <person name="Tsuchikane K."/>
            <person name="Katsumata H."/>
            <person name="Yamazaki S."/>
            <person name="Fujita N."/>
        </authorList>
    </citation>
    <scope>NUCLEOTIDE SEQUENCE [LARGE SCALE GENOMIC DNA]</scope>
    <source>
        <strain evidence="6 7">NBRC 100432</strain>
    </source>
</reference>
<protein>
    <submittedName>
        <fullName evidence="6">Putative TetR family transcriptional regulator</fullName>
    </submittedName>
</protein>
<evidence type="ECO:0000313" key="7">
    <source>
        <dbReference type="Proteomes" id="UP000035034"/>
    </source>
</evidence>
<dbReference type="Pfam" id="PF00440">
    <property type="entry name" value="TetR_N"/>
    <property type="match status" value="1"/>
</dbReference>
<evidence type="ECO:0000313" key="6">
    <source>
        <dbReference type="EMBL" id="GAB18509.1"/>
    </source>
</evidence>